<keyword evidence="1" id="KW-1133">Transmembrane helix</keyword>
<feature type="transmembrane region" description="Helical" evidence="1">
    <location>
        <begin position="7"/>
        <end position="24"/>
    </location>
</feature>
<feature type="transmembrane region" description="Helical" evidence="1">
    <location>
        <begin position="30"/>
        <end position="46"/>
    </location>
</feature>
<name>A0A0F9EGM5_9ZZZZ</name>
<dbReference type="EMBL" id="LAZR01037090">
    <property type="protein sequence ID" value="KKL23133.1"/>
    <property type="molecule type" value="Genomic_DNA"/>
</dbReference>
<evidence type="ECO:0000313" key="2">
    <source>
        <dbReference type="EMBL" id="KKL23133.1"/>
    </source>
</evidence>
<keyword evidence="1" id="KW-0472">Membrane</keyword>
<protein>
    <submittedName>
        <fullName evidence="2">Uncharacterized protein</fullName>
    </submittedName>
</protein>
<accession>A0A0F9EGM5</accession>
<keyword evidence="1" id="KW-0812">Transmembrane</keyword>
<organism evidence="2">
    <name type="scientific">marine sediment metagenome</name>
    <dbReference type="NCBI Taxonomy" id="412755"/>
    <lineage>
        <taxon>unclassified sequences</taxon>
        <taxon>metagenomes</taxon>
        <taxon>ecological metagenomes</taxon>
    </lineage>
</organism>
<sequence>MKTLEKILVTGMILGWLTAMGGAFSKKPEIVYGGMGTSVGLYYVLYKTSK</sequence>
<proteinExistence type="predicted"/>
<reference evidence="2" key="1">
    <citation type="journal article" date="2015" name="Nature">
        <title>Complex archaea that bridge the gap between prokaryotes and eukaryotes.</title>
        <authorList>
            <person name="Spang A."/>
            <person name="Saw J.H."/>
            <person name="Jorgensen S.L."/>
            <person name="Zaremba-Niedzwiedzka K."/>
            <person name="Martijn J."/>
            <person name="Lind A.E."/>
            <person name="van Eijk R."/>
            <person name="Schleper C."/>
            <person name="Guy L."/>
            <person name="Ettema T.J."/>
        </authorList>
    </citation>
    <scope>NUCLEOTIDE SEQUENCE</scope>
</reference>
<dbReference type="AlphaFoldDB" id="A0A0F9EGM5"/>
<gene>
    <name evidence="2" type="ORF">LCGC14_2428490</name>
</gene>
<comment type="caution">
    <text evidence="2">The sequence shown here is derived from an EMBL/GenBank/DDBJ whole genome shotgun (WGS) entry which is preliminary data.</text>
</comment>
<evidence type="ECO:0000256" key="1">
    <source>
        <dbReference type="SAM" id="Phobius"/>
    </source>
</evidence>